<reference evidence="1 2" key="1">
    <citation type="submission" date="2015-09" db="EMBL/GenBank/DDBJ databases">
        <title>Host preference determinants of Valsa canker pathogens revealed by comparative genomics.</title>
        <authorList>
            <person name="Yin Z."/>
            <person name="Huang L."/>
        </authorList>
    </citation>
    <scope>NUCLEOTIDE SEQUENCE [LARGE SCALE GENOMIC DNA]</scope>
    <source>
        <strain evidence="1 2">SXYLt</strain>
    </source>
</reference>
<sequence>MDEKVKYLLSLQAVRERARIVGEIAKSGKLNHFDLREDRLDDVAEFVVSVIKRDFGPDKYDQIPPHGRWQHFDVGNVPRIDSVLKEWKAGGCDDLELTRRLIDLFFVSVLLDAGAGDTWRYEEPETGQIYERRIGLQNLTADALIAGFQVSDKNPMLGVETRAALLSNLGRSLLSQPEVFGKIGRPGNLVDYMVKSPSEPSDLDVLVFWDVLQTVLIPIWPKTRTTVGGTPIGDAWPLSALRKHATSDEPAEHIQPFHKLTQWLTYSLMVPFQRILSARWLNAGSLTALPEYRNGGLFVDLGVLVLKQAALDRGLEASGGGLPLFDAGDDVIVEWRAMTLVLIDELYSRVLARMGNGVHLSMAQLLEAGTWKSGREIAATRRPETKSSPILIRSDGTVF</sequence>
<evidence type="ECO:0008006" key="3">
    <source>
        <dbReference type="Google" id="ProtNLM"/>
    </source>
</evidence>
<protein>
    <recommendedName>
        <fullName evidence="3">DUF1688 domain-containing protein</fullName>
    </recommendedName>
</protein>
<dbReference type="InParanoid" id="A0A423WVV3"/>
<keyword evidence="2" id="KW-1185">Reference proteome</keyword>
<dbReference type="InterPro" id="IPR012469">
    <property type="entry name" value="DUF1688"/>
</dbReference>
<accession>A0A423WVV3</accession>
<name>A0A423WVV3_9PEZI</name>
<dbReference type="PANTHER" id="PTHR31687">
    <property type="match status" value="1"/>
</dbReference>
<dbReference type="PANTHER" id="PTHR31687:SF3">
    <property type="entry name" value="PROTEIN URG3"/>
    <property type="match status" value="1"/>
</dbReference>
<dbReference type="STRING" id="1230097.A0A423WVV3"/>
<organism evidence="1 2">
    <name type="scientific">Cytospora leucostoma</name>
    <dbReference type="NCBI Taxonomy" id="1230097"/>
    <lineage>
        <taxon>Eukaryota</taxon>
        <taxon>Fungi</taxon>
        <taxon>Dikarya</taxon>
        <taxon>Ascomycota</taxon>
        <taxon>Pezizomycotina</taxon>
        <taxon>Sordariomycetes</taxon>
        <taxon>Sordariomycetidae</taxon>
        <taxon>Diaporthales</taxon>
        <taxon>Cytosporaceae</taxon>
        <taxon>Cytospora</taxon>
    </lineage>
</organism>
<evidence type="ECO:0000313" key="1">
    <source>
        <dbReference type="EMBL" id="ROW07609.1"/>
    </source>
</evidence>
<dbReference type="Proteomes" id="UP000285146">
    <property type="component" value="Unassembled WGS sequence"/>
</dbReference>
<evidence type="ECO:0000313" key="2">
    <source>
        <dbReference type="Proteomes" id="UP000285146"/>
    </source>
</evidence>
<dbReference type="Pfam" id="PF07958">
    <property type="entry name" value="DUF1688"/>
    <property type="match status" value="1"/>
</dbReference>
<dbReference type="AlphaFoldDB" id="A0A423WVV3"/>
<dbReference type="OrthoDB" id="2153176at2759"/>
<comment type="caution">
    <text evidence="1">The sequence shown here is derived from an EMBL/GenBank/DDBJ whole genome shotgun (WGS) entry which is preliminary data.</text>
</comment>
<dbReference type="EMBL" id="LKEB01000037">
    <property type="protein sequence ID" value="ROW07609.1"/>
    <property type="molecule type" value="Genomic_DNA"/>
</dbReference>
<gene>
    <name evidence="1" type="ORF">VPNG_06783</name>
</gene>
<proteinExistence type="predicted"/>